<evidence type="ECO:0000256" key="5">
    <source>
        <dbReference type="ARBA" id="ARBA00023128"/>
    </source>
</evidence>
<dbReference type="InterPro" id="IPR009446">
    <property type="entry name" value="Mgm101"/>
</dbReference>
<evidence type="ECO:0000256" key="1">
    <source>
        <dbReference type="ARBA" id="ARBA00004305"/>
    </source>
</evidence>
<dbReference type="GO" id="GO:0036297">
    <property type="term" value="P:interstrand cross-link repair"/>
    <property type="evidence" value="ECO:0007669"/>
    <property type="project" value="TreeGrafter"/>
</dbReference>
<evidence type="ECO:0000256" key="4">
    <source>
        <dbReference type="ARBA" id="ARBA00023125"/>
    </source>
</evidence>
<keyword evidence="6" id="KW-0234">DNA repair</keyword>
<feature type="compositionally biased region" description="Low complexity" evidence="7">
    <location>
        <begin position="263"/>
        <end position="289"/>
    </location>
</feature>
<comment type="subcellular location">
    <subcellularLocation>
        <location evidence="1">Mitochondrion matrix</location>
    </subcellularLocation>
</comment>
<protein>
    <submittedName>
        <fullName evidence="8">Uncharacterized protein</fullName>
    </submittedName>
</protein>
<evidence type="ECO:0000256" key="2">
    <source>
        <dbReference type="ARBA" id="ARBA00022763"/>
    </source>
</evidence>
<dbReference type="GO" id="GO:0000262">
    <property type="term" value="C:mitochondrial chromosome"/>
    <property type="evidence" value="ECO:0007669"/>
    <property type="project" value="InterPro"/>
</dbReference>
<evidence type="ECO:0000256" key="3">
    <source>
        <dbReference type="ARBA" id="ARBA00022946"/>
    </source>
</evidence>
<dbReference type="PANTHER" id="PTHR31404:SF0">
    <property type="entry name" value="MITOCHONDRIAL GENOME MAINTENANCE PROTEIN MGM101"/>
    <property type="match status" value="1"/>
</dbReference>
<gene>
    <name evidence="8" type="ORF">LCGC14_1669180</name>
</gene>
<evidence type="ECO:0000256" key="7">
    <source>
        <dbReference type="SAM" id="MobiDB-lite"/>
    </source>
</evidence>
<dbReference type="EMBL" id="LAZR01014300">
    <property type="protein sequence ID" value="KKM18092.1"/>
    <property type="molecule type" value="Genomic_DNA"/>
</dbReference>
<keyword evidence="3" id="KW-0809">Transit peptide</keyword>
<evidence type="ECO:0000256" key="6">
    <source>
        <dbReference type="ARBA" id="ARBA00023204"/>
    </source>
</evidence>
<organism evidence="8">
    <name type="scientific">marine sediment metagenome</name>
    <dbReference type="NCBI Taxonomy" id="412755"/>
    <lineage>
        <taxon>unclassified sequences</taxon>
        <taxon>metagenomes</taxon>
        <taxon>ecological metagenomes</taxon>
    </lineage>
</organism>
<evidence type="ECO:0000313" key="8">
    <source>
        <dbReference type="EMBL" id="KKM18092.1"/>
    </source>
</evidence>
<feature type="compositionally biased region" description="Basic residues" evidence="7">
    <location>
        <begin position="1"/>
        <end position="20"/>
    </location>
</feature>
<feature type="region of interest" description="Disordered" evidence="7">
    <location>
        <begin position="1"/>
        <end position="38"/>
    </location>
</feature>
<dbReference type="GO" id="GO:0003697">
    <property type="term" value="F:single-stranded DNA binding"/>
    <property type="evidence" value="ECO:0007669"/>
    <property type="project" value="InterPro"/>
</dbReference>
<keyword evidence="4" id="KW-0238">DNA-binding</keyword>
<name>A0A0F9HSQ7_9ZZZZ</name>
<proteinExistence type="predicted"/>
<comment type="caution">
    <text evidence="8">The sequence shown here is derived from an EMBL/GenBank/DDBJ whole genome shotgun (WGS) entry which is preliminary data.</text>
</comment>
<dbReference type="AlphaFoldDB" id="A0A0F9HSQ7"/>
<dbReference type="PANTHER" id="PTHR31404">
    <property type="entry name" value="MITOCHONDRIAL GENOME MAINTENANCE PROTEIN MGM101"/>
    <property type="match status" value="1"/>
</dbReference>
<accession>A0A0F9HSQ7</accession>
<dbReference type="Pfam" id="PF06420">
    <property type="entry name" value="Mgm101p"/>
    <property type="match status" value="1"/>
</dbReference>
<dbReference type="GO" id="GO:0000725">
    <property type="term" value="P:recombinational repair"/>
    <property type="evidence" value="ECO:0007669"/>
    <property type="project" value="TreeGrafter"/>
</dbReference>
<keyword evidence="5" id="KW-0496">Mitochondrion</keyword>
<feature type="region of interest" description="Disordered" evidence="7">
    <location>
        <begin position="246"/>
        <end position="289"/>
    </location>
</feature>
<reference evidence="8" key="1">
    <citation type="journal article" date="2015" name="Nature">
        <title>Complex archaea that bridge the gap between prokaryotes and eukaryotes.</title>
        <authorList>
            <person name="Spang A."/>
            <person name="Saw J.H."/>
            <person name="Jorgensen S.L."/>
            <person name="Zaremba-Niedzwiedzka K."/>
            <person name="Martijn J."/>
            <person name="Lind A.E."/>
            <person name="van Eijk R."/>
            <person name="Schleper C."/>
            <person name="Guy L."/>
            <person name="Ettema T.J."/>
        </authorList>
    </citation>
    <scope>NUCLEOTIDE SEQUENCE</scope>
</reference>
<sequence>MPAKRKAPEKRSHRPKKPTTRPRGPAPTPPPGPKRRPRRLVQVPESLIIRAPVGLLPPAPSDVTANLPAAGALMLPEQPIIALTGLSQLDTTAKERKALMADFPPDQVDIKPTGECYVAHIHLRRQLSVVLGPGAWGMQPMGKPTVHEGQWMVMAWALFIRGKAVSWTWGGARYQANNPRASWSDALETTKSDALARLCKDIPMAGQCWDRRHNDRFKREQCVLVYDNTNDGTKLHWRTLDREPFLGEQGIHPDSPNADKYQGRQAPPAGGGTTPPAGSGAAPRAGSTSATGARLISDLQVKRLLKIANSIGWKKHELLRFLREDCKLKPAEGKADDLWHLCAAITRSRYDQIINDIQTATA</sequence>
<keyword evidence="2" id="KW-0227">DNA damage</keyword>